<dbReference type="Gene3D" id="3.30.1330.40">
    <property type="entry name" value="RutC-like"/>
    <property type="match status" value="1"/>
</dbReference>
<dbReference type="InterPro" id="IPR008243">
    <property type="entry name" value="Chorismate_mutase_AroH"/>
</dbReference>
<accession>A0ABQ3UR11</accession>
<dbReference type="PIRSF" id="PIRSF005965">
    <property type="entry name" value="Chor_mut_AroH"/>
    <property type="match status" value="1"/>
</dbReference>
<name>A0ABQ3UR11_9CHLR</name>
<proteinExistence type="predicted"/>
<dbReference type="NCBIfam" id="TIGR01796">
    <property type="entry name" value="CM_mono_aroH"/>
    <property type="match status" value="1"/>
</dbReference>
<dbReference type="PROSITE" id="PS51167">
    <property type="entry name" value="CHORISMATE_MUT_1"/>
    <property type="match status" value="1"/>
</dbReference>
<dbReference type="EMBL" id="BNJG01000001">
    <property type="protein sequence ID" value="GHO55052.1"/>
    <property type="molecule type" value="Genomic_DNA"/>
</dbReference>
<dbReference type="PANTHER" id="PTHR21164">
    <property type="entry name" value="CHORISMATE MUTASE"/>
    <property type="match status" value="1"/>
</dbReference>
<dbReference type="PANTHER" id="PTHR21164:SF0">
    <property type="entry name" value="CHORISMATE MUTASE AROH"/>
    <property type="match status" value="1"/>
</dbReference>
<keyword evidence="2" id="KW-0057">Aromatic amino acid biosynthesis</keyword>
<evidence type="ECO:0000256" key="1">
    <source>
        <dbReference type="NCBIfam" id="TIGR01796"/>
    </source>
</evidence>
<dbReference type="SUPFAM" id="SSF55298">
    <property type="entry name" value="YjgF-like"/>
    <property type="match status" value="1"/>
</dbReference>
<sequence>MIYCRGIRGATTVKNNTEEEICRATKELLEHLVSENELQLGDIASALFTLTEDLDACFPAKAAREIGWTEVPLMCAREIPVPESLGMCIRVLLHVNSTRSNAEMRHVYLHEAIRLRPSYGLHK</sequence>
<evidence type="ECO:0000313" key="4">
    <source>
        <dbReference type="Proteomes" id="UP000654345"/>
    </source>
</evidence>
<dbReference type="EC" id="5.4.99.5" evidence="1 2"/>
<evidence type="ECO:0000256" key="2">
    <source>
        <dbReference type="PROSITE-ProRule" id="PRU00514"/>
    </source>
</evidence>
<keyword evidence="2" id="KW-0028">Amino-acid biosynthesis</keyword>
<dbReference type="InterPro" id="IPR035959">
    <property type="entry name" value="RutC-like_sf"/>
</dbReference>
<reference evidence="3 4" key="1">
    <citation type="journal article" date="2021" name="Int. J. Syst. Evol. Microbiol.">
        <title>Reticulibacter mediterranei gen. nov., sp. nov., within the new family Reticulibacteraceae fam. nov., and Ktedonospora formicarum gen. nov., sp. nov., Ktedonobacter robiniae sp. nov., Dictyobacter formicarum sp. nov. and Dictyobacter arantiisoli sp. nov., belonging to the class Ktedonobacteria.</title>
        <authorList>
            <person name="Yabe S."/>
            <person name="Zheng Y."/>
            <person name="Wang C.M."/>
            <person name="Sakai Y."/>
            <person name="Abe K."/>
            <person name="Yokota A."/>
            <person name="Donadio S."/>
            <person name="Cavaletti L."/>
            <person name="Monciardini P."/>
        </authorList>
    </citation>
    <scope>NUCLEOTIDE SEQUENCE [LARGE SCALE GENOMIC DNA]</scope>
    <source>
        <strain evidence="3 4">SOSP1-30</strain>
    </source>
</reference>
<organism evidence="3 4">
    <name type="scientific">Ktedonobacter robiniae</name>
    <dbReference type="NCBI Taxonomy" id="2778365"/>
    <lineage>
        <taxon>Bacteria</taxon>
        <taxon>Bacillati</taxon>
        <taxon>Chloroflexota</taxon>
        <taxon>Ktedonobacteria</taxon>
        <taxon>Ktedonobacterales</taxon>
        <taxon>Ktedonobacteraceae</taxon>
        <taxon>Ktedonobacter</taxon>
    </lineage>
</organism>
<dbReference type="CDD" id="cd02185">
    <property type="entry name" value="AroH"/>
    <property type="match status" value="1"/>
</dbReference>
<dbReference type="RefSeq" id="WP_201371695.1">
    <property type="nucleotide sequence ID" value="NZ_BNJG01000001.1"/>
</dbReference>
<dbReference type="Proteomes" id="UP000654345">
    <property type="component" value="Unassembled WGS sequence"/>
</dbReference>
<comment type="catalytic activity">
    <reaction evidence="2">
        <text>chorismate = prephenate</text>
        <dbReference type="Rhea" id="RHEA:13897"/>
        <dbReference type="ChEBI" id="CHEBI:29748"/>
        <dbReference type="ChEBI" id="CHEBI:29934"/>
        <dbReference type="EC" id="5.4.99.5"/>
    </reaction>
</comment>
<keyword evidence="2" id="KW-0413">Isomerase</keyword>
<evidence type="ECO:0000313" key="3">
    <source>
        <dbReference type="EMBL" id="GHO55052.1"/>
    </source>
</evidence>
<dbReference type="Pfam" id="PF07736">
    <property type="entry name" value="CM_1"/>
    <property type="match status" value="1"/>
</dbReference>
<protein>
    <recommendedName>
        <fullName evidence="1 2">chorismate mutase</fullName>
        <ecNumber evidence="1 2">5.4.99.5</ecNumber>
    </recommendedName>
</protein>
<gene>
    <name evidence="3" type="ORF">KSB_35270</name>
</gene>
<comment type="caution">
    <text evidence="3">The sequence shown here is derived from an EMBL/GenBank/DDBJ whole genome shotgun (WGS) entry which is preliminary data.</text>
</comment>
<keyword evidence="4" id="KW-1185">Reference proteome</keyword>